<evidence type="ECO:0000256" key="1">
    <source>
        <dbReference type="SAM" id="Coils"/>
    </source>
</evidence>
<keyword evidence="2" id="KW-0732">Signal</keyword>
<name>A0A379E3K7_9BACT</name>
<feature type="coiled-coil region" evidence="1">
    <location>
        <begin position="267"/>
        <end position="295"/>
    </location>
</feature>
<proteinExistence type="predicted"/>
<reference evidence="3 4" key="1">
    <citation type="submission" date="2018-06" db="EMBL/GenBank/DDBJ databases">
        <authorList>
            <consortium name="Pathogen Informatics"/>
            <person name="Doyle S."/>
        </authorList>
    </citation>
    <scope>NUCLEOTIDE SEQUENCE [LARGE SCALE GENOMIC DNA]</scope>
    <source>
        <strain evidence="3 4">NCTC13067</strain>
    </source>
</reference>
<gene>
    <name evidence="3" type="ORF">NCTC13067_00534</name>
</gene>
<sequence length="496" mass="54849">MRKTVLGLIASFMVLSAHAQDLKIKKGEVLLDGTPVALVKEEKRVCDLSTPDGKKVFTFFITNRTKQGVSTPEDWLQFTSPEGAVFELQNPKDRIVLSNTKYFVYKLLDSKPQLIAGSGINQSAIADLFGQGSRPFSAKWDSIYTVVKKMEKADEDFTAQHPFSINDNGDIIINKEMVGKVLVNNPSLGKRNYYIKDRVGNQIAEIKLESWSSSENFSNITTCDDRKLPFLQYKTAPQLSENEMVRRMVSKLLANGYALGDMTENIKLRLANKAKAEEQQAADEERQLVKEAREASVNIYNVPGKVVLADGTTHEGSITIVYESIEKKMGKGTSGILDLDAPAMGSAVTLTHNDANGKTEQKFKAADNVTVYAGGKTYIGVKGSKDGVLTNAGGSGSINIGTRHPQFFEVRFTDGKGNYILEHPLDKDELYLKLKDRKEAIYLGDKALLGTRSAKTRTKLTAEYLNRPDMDASKYDTRTLEGLRQLIADYDAAGNK</sequence>
<dbReference type="AlphaFoldDB" id="A0A379E3K7"/>
<evidence type="ECO:0000256" key="2">
    <source>
        <dbReference type="SAM" id="SignalP"/>
    </source>
</evidence>
<evidence type="ECO:0000313" key="4">
    <source>
        <dbReference type="Proteomes" id="UP000255469"/>
    </source>
</evidence>
<feature type="chain" id="PRO_5016682333" evidence="2">
    <location>
        <begin position="20"/>
        <end position="496"/>
    </location>
</feature>
<keyword evidence="1" id="KW-0175">Coiled coil</keyword>
<evidence type="ECO:0000313" key="3">
    <source>
        <dbReference type="EMBL" id="SUB86882.1"/>
    </source>
</evidence>
<dbReference type="Proteomes" id="UP000255469">
    <property type="component" value="Unassembled WGS sequence"/>
</dbReference>
<accession>A0A379E3K7</accession>
<organism evidence="3 4">
    <name type="scientific">Prevotella denticola</name>
    <dbReference type="NCBI Taxonomy" id="28129"/>
    <lineage>
        <taxon>Bacteria</taxon>
        <taxon>Pseudomonadati</taxon>
        <taxon>Bacteroidota</taxon>
        <taxon>Bacteroidia</taxon>
        <taxon>Bacteroidales</taxon>
        <taxon>Prevotellaceae</taxon>
        <taxon>Prevotella</taxon>
    </lineage>
</organism>
<feature type="signal peptide" evidence="2">
    <location>
        <begin position="1"/>
        <end position="19"/>
    </location>
</feature>
<protein>
    <submittedName>
        <fullName evidence="3">Uncharacterized protein</fullName>
    </submittedName>
</protein>
<dbReference type="EMBL" id="UGTM01000001">
    <property type="protein sequence ID" value="SUB86882.1"/>
    <property type="molecule type" value="Genomic_DNA"/>
</dbReference>
<dbReference type="RefSeq" id="WP_025067679.1">
    <property type="nucleotide sequence ID" value="NZ_CAUVPN010000013.1"/>
</dbReference>